<dbReference type="RefSeq" id="WP_073256314.1">
    <property type="nucleotide sequence ID" value="NZ_FQZQ01000028.1"/>
</dbReference>
<evidence type="ECO:0000313" key="2">
    <source>
        <dbReference type="Proteomes" id="UP000183982"/>
    </source>
</evidence>
<sequence length="248" mass="28323">MDDISEDQNPVSRQIPHTRAAKGGFTNGRRLQHIRGETQRSVNRYPEREPKALDVVDNEINAAIREGRPIALELAFPSTAKHPRDTRRGHKPFGIKPASADLDTILENANIPTERSTNVQRRGSEYLTEYRIAILHRLLLRGLRLDQIGFMLGVSTRRVQSLRLDLMKRLKEEARHDDIYFIVGEALAFYKAVRNDCMEIASQDIGDLNRLVALQLALEAEADKHRFLQTCGFYEVVDFFPYAKNGEV</sequence>
<dbReference type="Proteomes" id="UP000183982">
    <property type="component" value="Unassembled WGS sequence"/>
</dbReference>
<dbReference type="InterPro" id="IPR013324">
    <property type="entry name" value="RNA_pol_sigma_r3/r4-like"/>
</dbReference>
<name>A0A1M6SAZ0_9RHOB</name>
<accession>A0A1M6SAZ0</accession>
<dbReference type="SUPFAM" id="SSF88659">
    <property type="entry name" value="Sigma3 and sigma4 domains of RNA polymerase sigma factors"/>
    <property type="match status" value="1"/>
</dbReference>
<keyword evidence="2" id="KW-1185">Reference proteome</keyword>
<dbReference type="STRING" id="1470563.SAMN05444000_12840"/>
<gene>
    <name evidence="1" type="ORF">SAMN05444000_12840</name>
</gene>
<dbReference type="OrthoDB" id="9888570at2"/>
<evidence type="ECO:0000313" key="1">
    <source>
        <dbReference type="EMBL" id="SHK41866.1"/>
    </source>
</evidence>
<reference evidence="2" key="1">
    <citation type="submission" date="2016-11" db="EMBL/GenBank/DDBJ databases">
        <authorList>
            <person name="Varghese N."/>
            <person name="Submissions S."/>
        </authorList>
    </citation>
    <scope>NUCLEOTIDE SEQUENCE [LARGE SCALE GENOMIC DNA]</scope>
    <source>
        <strain evidence="2">DSM 100564</strain>
    </source>
</reference>
<proteinExistence type="predicted"/>
<evidence type="ECO:0008006" key="3">
    <source>
        <dbReference type="Google" id="ProtNLM"/>
    </source>
</evidence>
<dbReference type="EMBL" id="FQZQ01000028">
    <property type="protein sequence ID" value="SHK41866.1"/>
    <property type="molecule type" value="Genomic_DNA"/>
</dbReference>
<organism evidence="1 2">
    <name type="scientific">Shimia gijangensis</name>
    <dbReference type="NCBI Taxonomy" id="1470563"/>
    <lineage>
        <taxon>Bacteria</taxon>
        <taxon>Pseudomonadati</taxon>
        <taxon>Pseudomonadota</taxon>
        <taxon>Alphaproteobacteria</taxon>
        <taxon>Rhodobacterales</taxon>
        <taxon>Roseobacteraceae</taxon>
    </lineage>
</organism>
<protein>
    <recommendedName>
        <fullName evidence="3">Sigma-70, region 4</fullName>
    </recommendedName>
</protein>
<dbReference type="AlphaFoldDB" id="A0A1M6SAZ0"/>